<sequence length="407" mass="47042">MSVSEVSSFRHQPLDLHHRQIRLLRYRETSASLDLNFTISHHDLNDCLQYWALSYTWGEEIPLHAISINDNRFLIRENLHSLLKAINAGAPSNHNEFQPRDMYFWVDQICIDQSTTSERNHQVGMMQSIYKQAESTVIWLGSENHAVVAAIARDDTVSETAVNDLWRQPYWSRLWVVQEIMSSQCLLLLCGHESVSWAKFADYHKERRLNDLIGAWYPHDHDTRRIEPDIWPLIREKEEFGTGYATLSYIIDTFGRLGCQNTKDKIFGVLGLVEEHHRVPVNYGLCRRDLFFAVIDKILADESHNSRHILEDFAPRLMELLLLDADPLTRKLWNATVPLREQKSTAHQKSLLLQAKFRMFKASGKSSDTGLRTKLHQVELEKSRLNDAIIAVSKYPSNHMGDAASVN</sequence>
<evidence type="ECO:0000259" key="1">
    <source>
        <dbReference type="Pfam" id="PF06985"/>
    </source>
</evidence>
<protein>
    <submittedName>
        <fullName evidence="2">Heterokaryon incompatibility protein-domain-containing protein</fullName>
    </submittedName>
</protein>
<evidence type="ECO:0000313" key="2">
    <source>
        <dbReference type="EMBL" id="KAF2877647.1"/>
    </source>
</evidence>
<dbReference type="OrthoDB" id="194358at2759"/>
<accession>A0A7C8IQE0</accession>
<dbReference type="Pfam" id="PF06985">
    <property type="entry name" value="HET"/>
    <property type="match status" value="1"/>
</dbReference>
<evidence type="ECO:0000313" key="3">
    <source>
        <dbReference type="Proteomes" id="UP000481861"/>
    </source>
</evidence>
<dbReference type="Proteomes" id="UP000481861">
    <property type="component" value="Unassembled WGS sequence"/>
</dbReference>
<feature type="domain" description="Heterokaryon incompatibility" evidence="1">
    <location>
        <begin position="50"/>
        <end position="179"/>
    </location>
</feature>
<dbReference type="InterPro" id="IPR010730">
    <property type="entry name" value="HET"/>
</dbReference>
<dbReference type="PANTHER" id="PTHR24148:SF73">
    <property type="entry name" value="HET DOMAIN PROTEIN (AFU_ORTHOLOGUE AFUA_8G01020)"/>
    <property type="match status" value="1"/>
</dbReference>
<dbReference type="PANTHER" id="PTHR24148">
    <property type="entry name" value="ANKYRIN REPEAT DOMAIN-CONTAINING PROTEIN 39 HOMOLOG-RELATED"/>
    <property type="match status" value="1"/>
</dbReference>
<dbReference type="EMBL" id="JAADJZ010000002">
    <property type="protein sequence ID" value="KAF2877647.1"/>
    <property type="molecule type" value="Genomic_DNA"/>
</dbReference>
<dbReference type="InterPro" id="IPR052895">
    <property type="entry name" value="HetReg/Transcr_Mod"/>
</dbReference>
<gene>
    <name evidence="2" type="ORF">BDV95DRAFT_154336</name>
</gene>
<name>A0A7C8IQE0_9PLEO</name>
<organism evidence="2 3">
    <name type="scientific">Massariosphaeria phaeospora</name>
    <dbReference type="NCBI Taxonomy" id="100035"/>
    <lineage>
        <taxon>Eukaryota</taxon>
        <taxon>Fungi</taxon>
        <taxon>Dikarya</taxon>
        <taxon>Ascomycota</taxon>
        <taxon>Pezizomycotina</taxon>
        <taxon>Dothideomycetes</taxon>
        <taxon>Pleosporomycetidae</taxon>
        <taxon>Pleosporales</taxon>
        <taxon>Pleosporales incertae sedis</taxon>
        <taxon>Massariosphaeria</taxon>
    </lineage>
</organism>
<comment type="caution">
    <text evidence="2">The sequence shown here is derived from an EMBL/GenBank/DDBJ whole genome shotgun (WGS) entry which is preliminary data.</text>
</comment>
<dbReference type="AlphaFoldDB" id="A0A7C8IQE0"/>
<keyword evidence="3" id="KW-1185">Reference proteome</keyword>
<reference evidence="2 3" key="1">
    <citation type="submission" date="2020-01" db="EMBL/GenBank/DDBJ databases">
        <authorList>
            <consortium name="DOE Joint Genome Institute"/>
            <person name="Haridas S."/>
            <person name="Albert R."/>
            <person name="Binder M."/>
            <person name="Bloem J."/>
            <person name="Labutti K."/>
            <person name="Salamov A."/>
            <person name="Andreopoulos B."/>
            <person name="Baker S.E."/>
            <person name="Barry K."/>
            <person name="Bills G."/>
            <person name="Bluhm B.H."/>
            <person name="Cannon C."/>
            <person name="Castanera R."/>
            <person name="Culley D.E."/>
            <person name="Daum C."/>
            <person name="Ezra D."/>
            <person name="Gonzalez J.B."/>
            <person name="Henrissat B."/>
            <person name="Kuo A."/>
            <person name="Liang C."/>
            <person name="Lipzen A."/>
            <person name="Lutzoni F."/>
            <person name="Magnuson J."/>
            <person name="Mondo S."/>
            <person name="Nolan M."/>
            <person name="Ohm R."/>
            <person name="Pangilinan J."/>
            <person name="Park H.-J.H."/>
            <person name="Ramirez L."/>
            <person name="Alfaro M."/>
            <person name="Sun H."/>
            <person name="Tritt A."/>
            <person name="Yoshinaga Y."/>
            <person name="Zwiers L.-H.L."/>
            <person name="Turgeon B.G."/>
            <person name="Goodwin S.B."/>
            <person name="Spatafora J.W."/>
            <person name="Crous P.W."/>
            <person name="Grigoriev I.V."/>
        </authorList>
    </citation>
    <scope>NUCLEOTIDE SEQUENCE [LARGE SCALE GENOMIC DNA]</scope>
    <source>
        <strain evidence="2 3">CBS 611.86</strain>
    </source>
</reference>
<proteinExistence type="predicted"/>